<dbReference type="Proteomes" id="UP001153148">
    <property type="component" value="Unassembled WGS sequence"/>
</dbReference>
<evidence type="ECO:0000313" key="2">
    <source>
        <dbReference type="EMBL" id="CAG2054552.1"/>
    </source>
</evidence>
<reference evidence="2" key="1">
    <citation type="submission" date="2021-03" db="EMBL/GenBank/DDBJ databases">
        <authorList>
            <person name="Tran Van P."/>
        </authorList>
    </citation>
    <scope>NUCLEOTIDE SEQUENCE</scope>
</reference>
<dbReference type="PROSITE" id="PS50835">
    <property type="entry name" value="IG_LIKE"/>
    <property type="match status" value="1"/>
</dbReference>
<protein>
    <recommendedName>
        <fullName evidence="1">Ig-like domain-containing protein</fullName>
    </recommendedName>
</protein>
<dbReference type="InterPro" id="IPR007110">
    <property type="entry name" value="Ig-like_dom"/>
</dbReference>
<organism evidence="2 3">
    <name type="scientific">Timema podura</name>
    <name type="common">Walking stick</name>
    <dbReference type="NCBI Taxonomy" id="61482"/>
    <lineage>
        <taxon>Eukaryota</taxon>
        <taxon>Metazoa</taxon>
        <taxon>Ecdysozoa</taxon>
        <taxon>Arthropoda</taxon>
        <taxon>Hexapoda</taxon>
        <taxon>Insecta</taxon>
        <taxon>Pterygota</taxon>
        <taxon>Neoptera</taxon>
        <taxon>Polyneoptera</taxon>
        <taxon>Phasmatodea</taxon>
        <taxon>Timematodea</taxon>
        <taxon>Timematoidea</taxon>
        <taxon>Timematidae</taxon>
        <taxon>Timema</taxon>
    </lineage>
</organism>
<proteinExistence type="predicted"/>
<keyword evidence="3" id="KW-1185">Reference proteome</keyword>
<dbReference type="Gene3D" id="2.60.40.10">
    <property type="entry name" value="Immunoglobulins"/>
    <property type="match status" value="1"/>
</dbReference>
<dbReference type="InterPro" id="IPR036179">
    <property type="entry name" value="Ig-like_dom_sf"/>
</dbReference>
<comment type="caution">
    <text evidence="2">The sequence shown here is derived from an EMBL/GenBank/DDBJ whole genome shotgun (WGS) entry which is preliminary data.</text>
</comment>
<dbReference type="InterPro" id="IPR013783">
    <property type="entry name" value="Ig-like_fold"/>
</dbReference>
<accession>A0ABN7NFB5</accession>
<sequence length="163" mass="17621">MNSPFIDSLVYCGNDALDHAATKVVKPEYVKVTKGDGTELTNATLIGPYTEGDELTLVCESGGGKPIPSVSWWNGTHKMAEQDDMKCSISIHLTATSLSRGHVCVCVCARMWVPRYLRGIPLLARGRHKHRTTSSSEISLAPYFLPTPALPPPVSTPPSCPKS</sequence>
<evidence type="ECO:0000259" key="1">
    <source>
        <dbReference type="PROSITE" id="PS50835"/>
    </source>
</evidence>
<name>A0ABN7NFB5_TIMPD</name>
<evidence type="ECO:0000313" key="3">
    <source>
        <dbReference type="Proteomes" id="UP001153148"/>
    </source>
</evidence>
<dbReference type="EMBL" id="CAJPIN010001445">
    <property type="protein sequence ID" value="CAG2054552.1"/>
    <property type="molecule type" value="Genomic_DNA"/>
</dbReference>
<feature type="domain" description="Ig-like" evidence="1">
    <location>
        <begin position="27"/>
        <end position="72"/>
    </location>
</feature>
<gene>
    <name evidence="2" type="ORF">TPAB3V08_LOCUS1573</name>
</gene>
<dbReference type="SUPFAM" id="SSF48726">
    <property type="entry name" value="Immunoglobulin"/>
    <property type="match status" value="1"/>
</dbReference>